<evidence type="ECO:0000313" key="7">
    <source>
        <dbReference type="Proteomes" id="UP000575083"/>
    </source>
</evidence>
<protein>
    <submittedName>
        <fullName evidence="6">AcrR family transcriptional regulator</fullName>
    </submittedName>
</protein>
<dbReference type="PROSITE" id="PS50977">
    <property type="entry name" value="HTH_TETR_2"/>
    <property type="match status" value="1"/>
</dbReference>
<dbReference type="InterPro" id="IPR050109">
    <property type="entry name" value="HTH-type_TetR-like_transc_reg"/>
</dbReference>
<dbReference type="InterPro" id="IPR001647">
    <property type="entry name" value="HTH_TetR"/>
</dbReference>
<dbReference type="AlphaFoldDB" id="A0A7X0U820"/>
<evidence type="ECO:0000259" key="5">
    <source>
        <dbReference type="PROSITE" id="PS50977"/>
    </source>
</evidence>
<dbReference type="SUPFAM" id="SSF48498">
    <property type="entry name" value="Tetracyclin repressor-like, C-terminal domain"/>
    <property type="match status" value="1"/>
</dbReference>
<feature type="DNA-binding region" description="H-T-H motif" evidence="4">
    <location>
        <begin position="35"/>
        <end position="54"/>
    </location>
</feature>
<evidence type="ECO:0000256" key="2">
    <source>
        <dbReference type="ARBA" id="ARBA00023125"/>
    </source>
</evidence>
<keyword evidence="2 4" id="KW-0238">DNA-binding</keyword>
<gene>
    <name evidence="6" type="ORF">HNP48_001416</name>
</gene>
<sequence length="191" mass="21468">MTEAHRRQKHPELVRSQLLAVVRTLLVEQGPHAVTLDAVSTRAGVTKGGLQHHFRSKQALLDALNDQLFEEFLQGYARALALEEEGRPGRHARAYIRTAFDGFSDCNRVEAQRAIGLLALTLPAARERWSAEMQKALAHDGDDLRMADRLLACRMAADGYWFSQMLDVYPMDEARRTRVLQTLLNLCDGAT</sequence>
<dbReference type="InterPro" id="IPR041479">
    <property type="entry name" value="TetR_CgmR_C"/>
</dbReference>
<accession>A0A7X0U820</accession>
<dbReference type="Proteomes" id="UP000575083">
    <property type="component" value="Unassembled WGS sequence"/>
</dbReference>
<dbReference type="SUPFAM" id="SSF46689">
    <property type="entry name" value="Homeodomain-like"/>
    <property type="match status" value="1"/>
</dbReference>
<proteinExistence type="predicted"/>
<dbReference type="InterPro" id="IPR009057">
    <property type="entry name" value="Homeodomain-like_sf"/>
</dbReference>
<keyword evidence="1" id="KW-0805">Transcription regulation</keyword>
<dbReference type="Pfam" id="PF17937">
    <property type="entry name" value="TetR_C_28"/>
    <property type="match status" value="1"/>
</dbReference>
<dbReference type="Gene3D" id="1.10.357.10">
    <property type="entry name" value="Tetracycline Repressor, domain 2"/>
    <property type="match status" value="1"/>
</dbReference>
<evidence type="ECO:0000313" key="6">
    <source>
        <dbReference type="EMBL" id="MBB6558752.1"/>
    </source>
</evidence>
<dbReference type="GO" id="GO:0003700">
    <property type="term" value="F:DNA-binding transcription factor activity"/>
    <property type="evidence" value="ECO:0007669"/>
    <property type="project" value="TreeGrafter"/>
</dbReference>
<dbReference type="PANTHER" id="PTHR30055:SF234">
    <property type="entry name" value="HTH-TYPE TRANSCRIPTIONAL REGULATOR BETI"/>
    <property type="match status" value="1"/>
</dbReference>
<dbReference type="PRINTS" id="PR00455">
    <property type="entry name" value="HTHTETR"/>
</dbReference>
<evidence type="ECO:0000256" key="4">
    <source>
        <dbReference type="PROSITE-ProRule" id="PRU00335"/>
    </source>
</evidence>
<organism evidence="6 7">
    <name type="scientific">Acidovorax soli</name>
    <dbReference type="NCBI Taxonomy" id="592050"/>
    <lineage>
        <taxon>Bacteria</taxon>
        <taxon>Pseudomonadati</taxon>
        <taxon>Pseudomonadota</taxon>
        <taxon>Betaproteobacteria</taxon>
        <taxon>Burkholderiales</taxon>
        <taxon>Comamonadaceae</taxon>
        <taxon>Acidovorax</taxon>
    </lineage>
</organism>
<evidence type="ECO:0000256" key="3">
    <source>
        <dbReference type="ARBA" id="ARBA00023163"/>
    </source>
</evidence>
<feature type="domain" description="HTH tetR-type" evidence="5">
    <location>
        <begin position="12"/>
        <end position="72"/>
    </location>
</feature>
<dbReference type="Pfam" id="PF00440">
    <property type="entry name" value="TetR_N"/>
    <property type="match status" value="1"/>
</dbReference>
<keyword evidence="3" id="KW-0804">Transcription</keyword>
<dbReference type="PANTHER" id="PTHR30055">
    <property type="entry name" value="HTH-TYPE TRANSCRIPTIONAL REGULATOR RUTR"/>
    <property type="match status" value="1"/>
</dbReference>
<keyword evidence="7" id="KW-1185">Reference proteome</keyword>
<dbReference type="RefSeq" id="WP_184856176.1">
    <property type="nucleotide sequence ID" value="NZ_JACHLK010000002.1"/>
</dbReference>
<dbReference type="EMBL" id="JACHLK010000002">
    <property type="protein sequence ID" value="MBB6558752.1"/>
    <property type="molecule type" value="Genomic_DNA"/>
</dbReference>
<evidence type="ECO:0000256" key="1">
    <source>
        <dbReference type="ARBA" id="ARBA00023015"/>
    </source>
</evidence>
<comment type="caution">
    <text evidence="6">The sequence shown here is derived from an EMBL/GenBank/DDBJ whole genome shotgun (WGS) entry which is preliminary data.</text>
</comment>
<dbReference type="InterPro" id="IPR036271">
    <property type="entry name" value="Tet_transcr_reg_TetR-rel_C_sf"/>
</dbReference>
<dbReference type="GO" id="GO:0000976">
    <property type="term" value="F:transcription cis-regulatory region binding"/>
    <property type="evidence" value="ECO:0007669"/>
    <property type="project" value="TreeGrafter"/>
</dbReference>
<reference evidence="6 7" key="1">
    <citation type="submission" date="2020-08" db="EMBL/GenBank/DDBJ databases">
        <title>Functional genomics of gut bacteria from endangered species of beetles.</title>
        <authorList>
            <person name="Carlos-Shanley C."/>
        </authorList>
    </citation>
    <scope>NUCLEOTIDE SEQUENCE [LARGE SCALE GENOMIC DNA]</scope>
    <source>
        <strain evidence="6 7">S00198</strain>
    </source>
</reference>
<name>A0A7X0U820_9BURK</name>